<comment type="caution">
    <text evidence="2">The sequence shown here is derived from an EMBL/GenBank/DDBJ whole genome shotgun (WGS) entry which is preliminary data.</text>
</comment>
<evidence type="ECO:0000313" key="2">
    <source>
        <dbReference type="EMBL" id="OTO02775.1"/>
    </source>
</evidence>
<dbReference type="EMBL" id="NGLE01000006">
    <property type="protein sequence ID" value="OTO02775.1"/>
    <property type="molecule type" value="Genomic_DNA"/>
</dbReference>
<organism evidence="2">
    <name type="scientific">Candidatus Enterococcus mansonii</name>
    <dbReference type="NCBI Taxonomy" id="1834181"/>
    <lineage>
        <taxon>Bacteria</taxon>
        <taxon>Bacillati</taxon>
        <taxon>Bacillota</taxon>
        <taxon>Bacilli</taxon>
        <taxon>Lactobacillales</taxon>
        <taxon>Enterococcaceae</taxon>
        <taxon>Enterococcus</taxon>
    </lineage>
</organism>
<proteinExistence type="predicted"/>
<dbReference type="EMBL" id="NGLE02000002">
    <property type="protein sequence ID" value="MEI5995625.1"/>
    <property type="molecule type" value="Genomic_DNA"/>
</dbReference>
<evidence type="ECO:0000313" key="1">
    <source>
        <dbReference type="EMBL" id="MEI5995625.1"/>
    </source>
</evidence>
<reference evidence="1 3" key="2">
    <citation type="submission" date="2018-07" db="EMBL/GenBank/DDBJ databases">
        <title>The Genome Sequence of Enterococcus sp. DIV0659b.</title>
        <authorList>
            <consortium name="The Broad Institute Genomics Platform"/>
            <consortium name="The Broad Institute Genomic Center for Infectious Diseases"/>
            <person name="Earl A."/>
            <person name="Manson A."/>
            <person name="Schwartman J."/>
            <person name="Gilmore M."/>
            <person name="Abouelleil A."/>
            <person name="Cao P."/>
            <person name="Chapman S."/>
            <person name="Cusick C."/>
            <person name="Shea T."/>
            <person name="Young S."/>
            <person name="Neafsey D."/>
            <person name="Nusbaum C."/>
            <person name="Birren B."/>
        </authorList>
    </citation>
    <scope>NUCLEOTIDE SEQUENCE [LARGE SCALE GENOMIC DNA]</scope>
    <source>
        <strain evidence="1 3">4G2_DIV0659</strain>
    </source>
</reference>
<dbReference type="Proteomes" id="UP000195139">
    <property type="component" value="Unassembled WGS sequence"/>
</dbReference>
<sequence length="124" mass="15255">MEDLFSMCVFLAFPILFIWMTSLEKKELSYLLNPKNEREIVKQTYYDASCRKDYLKKLRKMQSELRAEEKLNRTKKTIFIRLYPSNTDLQYVERLIEKITNDFYVNELKKMTEKEQRLDNWDQF</sequence>
<protein>
    <submittedName>
        <fullName evidence="2">Uncharacterized protein</fullName>
    </submittedName>
</protein>
<reference evidence="2" key="1">
    <citation type="submission" date="2017-05" db="EMBL/GenBank/DDBJ databases">
        <title>The Genome Sequence of Enterococcus sp. 4G2_DIV0659.</title>
        <authorList>
            <consortium name="The Broad Institute Genomics Platform"/>
            <consortium name="The Broad Institute Genomic Center for Infectious Diseases"/>
            <person name="Earl A."/>
            <person name="Manson A."/>
            <person name="Schwartman J."/>
            <person name="Gilmore M."/>
            <person name="Abouelleil A."/>
            <person name="Cao P."/>
            <person name="Chapman S."/>
            <person name="Cusick C."/>
            <person name="Shea T."/>
            <person name="Young S."/>
            <person name="Neafsey D."/>
            <person name="Nusbaum C."/>
            <person name="Birren B."/>
        </authorList>
    </citation>
    <scope>NUCLEOTIDE SEQUENCE [LARGE SCALE GENOMIC DNA]</scope>
    <source>
        <strain evidence="2">4G2_DIV0659</strain>
    </source>
</reference>
<dbReference type="RefSeq" id="WP_086332008.1">
    <property type="nucleotide sequence ID" value="NZ_NGLE02000002.1"/>
</dbReference>
<dbReference type="STRING" id="1834181.A5880_003171"/>
<gene>
    <name evidence="2" type="ORF">A5880_003171</name>
    <name evidence="1" type="ORF">A5880_003216</name>
</gene>
<dbReference type="AlphaFoldDB" id="A0A2C9XFI5"/>
<keyword evidence="3" id="KW-1185">Reference proteome</keyword>
<accession>A0A2C9XFI5</accession>
<evidence type="ECO:0000313" key="3">
    <source>
        <dbReference type="Proteomes" id="UP000195139"/>
    </source>
</evidence>
<name>A0A2C9XFI5_9ENTE</name>